<comment type="caution">
    <text evidence="1">The sequence shown here is derived from an EMBL/GenBank/DDBJ whole genome shotgun (WGS) entry which is preliminary data.</text>
</comment>
<dbReference type="OrthoDB" id="2971094at2759"/>
<evidence type="ECO:0000313" key="1">
    <source>
        <dbReference type="EMBL" id="KAF7377226.1"/>
    </source>
</evidence>
<dbReference type="EMBL" id="JACAZH010000001">
    <property type="protein sequence ID" value="KAF7377226.1"/>
    <property type="molecule type" value="Genomic_DNA"/>
</dbReference>
<keyword evidence="2" id="KW-1185">Reference proteome</keyword>
<gene>
    <name evidence="1" type="ORF">MSAN_00142700</name>
</gene>
<organism evidence="1 2">
    <name type="scientific">Mycena sanguinolenta</name>
    <dbReference type="NCBI Taxonomy" id="230812"/>
    <lineage>
        <taxon>Eukaryota</taxon>
        <taxon>Fungi</taxon>
        <taxon>Dikarya</taxon>
        <taxon>Basidiomycota</taxon>
        <taxon>Agaricomycotina</taxon>
        <taxon>Agaricomycetes</taxon>
        <taxon>Agaricomycetidae</taxon>
        <taxon>Agaricales</taxon>
        <taxon>Marasmiineae</taxon>
        <taxon>Mycenaceae</taxon>
        <taxon>Mycena</taxon>
    </lineage>
</organism>
<dbReference type="AlphaFoldDB" id="A0A8H6ZJ04"/>
<reference evidence="1" key="1">
    <citation type="submission" date="2020-05" db="EMBL/GenBank/DDBJ databases">
        <title>Mycena genomes resolve the evolution of fungal bioluminescence.</title>
        <authorList>
            <person name="Tsai I.J."/>
        </authorList>
    </citation>
    <scope>NUCLEOTIDE SEQUENCE</scope>
    <source>
        <strain evidence="1">160909Yilan</strain>
    </source>
</reference>
<sequence>MSKFPNATGLLIGSETNTATYPETANASLQTSDFAGHVVNTVDFGTAELTFSGLKAIDYFGDGSFYLLNTPGFLEETPFTTPVRPDRGQTFKKNFPCPAHLLEEVQSSVSTDYFWSPLSREHFFNVASRAQPLLAISDIPGSVYSDPVTSQVSLDKIATFDADPDFFVVTAHDMSVLSYFTSLPASLDGWKADGLKQRTVWNFVDKLNPAFVFSPTNVTS</sequence>
<protein>
    <submittedName>
        <fullName evidence="1">Metallo-beta-lactamase superfamily protein</fullName>
    </submittedName>
</protein>
<name>A0A8H6ZJ04_9AGAR</name>
<dbReference type="Proteomes" id="UP000623467">
    <property type="component" value="Unassembled WGS sequence"/>
</dbReference>
<accession>A0A8H6ZJ04</accession>
<evidence type="ECO:0000313" key="2">
    <source>
        <dbReference type="Proteomes" id="UP000623467"/>
    </source>
</evidence>
<proteinExistence type="predicted"/>